<feature type="region of interest" description="Disordered" evidence="6">
    <location>
        <begin position="344"/>
        <end position="404"/>
    </location>
</feature>
<keyword evidence="9" id="KW-1185">Reference proteome</keyword>
<evidence type="ECO:0000313" key="9">
    <source>
        <dbReference type="Proteomes" id="UP000078343"/>
    </source>
</evidence>
<keyword evidence="3" id="KW-0804">Transcription</keyword>
<dbReference type="PANTHER" id="PTHR47785">
    <property type="entry name" value="ZN(II)2CYS6 TRANSCRIPTION FACTOR (EUROFUNG)-RELATED-RELATED"/>
    <property type="match status" value="1"/>
</dbReference>
<accession>A0A178Z9Z7</accession>
<evidence type="ECO:0000313" key="8">
    <source>
        <dbReference type="EMBL" id="OAP56597.1"/>
    </source>
</evidence>
<feature type="compositionally biased region" description="Pro residues" evidence="6">
    <location>
        <begin position="185"/>
        <end position="211"/>
    </location>
</feature>
<dbReference type="Gene3D" id="4.10.240.10">
    <property type="entry name" value="Zn(2)-C6 fungal-type DNA-binding domain"/>
    <property type="match status" value="1"/>
</dbReference>
<dbReference type="SMART" id="SM00066">
    <property type="entry name" value="GAL4"/>
    <property type="match status" value="1"/>
</dbReference>
<dbReference type="GO" id="GO:0003677">
    <property type="term" value="F:DNA binding"/>
    <property type="evidence" value="ECO:0007669"/>
    <property type="project" value="UniProtKB-KW"/>
</dbReference>
<comment type="caution">
    <text evidence="8">The sequence shown here is derived from an EMBL/GenBank/DDBJ whole genome shotgun (WGS) entry which is preliminary data.</text>
</comment>
<name>A0A178Z9Z7_9EURO</name>
<dbReference type="InterPro" id="IPR001138">
    <property type="entry name" value="Zn2Cys6_DnaBD"/>
</dbReference>
<gene>
    <name evidence="8" type="ORF">AYL99_08709</name>
</gene>
<feature type="region of interest" description="Disordered" evidence="6">
    <location>
        <begin position="932"/>
        <end position="967"/>
    </location>
</feature>
<dbReference type="InterPro" id="IPR036864">
    <property type="entry name" value="Zn2-C6_fun-type_DNA-bd_sf"/>
</dbReference>
<feature type="compositionally biased region" description="Polar residues" evidence="6">
    <location>
        <begin position="389"/>
        <end position="401"/>
    </location>
</feature>
<dbReference type="EMBL" id="LVYI01000008">
    <property type="protein sequence ID" value="OAP56597.1"/>
    <property type="molecule type" value="Genomic_DNA"/>
</dbReference>
<dbReference type="AlphaFoldDB" id="A0A178Z9Z7"/>
<feature type="coiled-coil region" evidence="5">
    <location>
        <begin position="276"/>
        <end position="303"/>
    </location>
</feature>
<dbReference type="PROSITE" id="PS50048">
    <property type="entry name" value="ZN2_CY6_FUNGAL_2"/>
    <property type="match status" value="1"/>
</dbReference>
<dbReference type="PROSITE" id="PS00463">
    <property type="entry name" value="ZN2_CY6_FUNGAL_1"/>
    <property type="match status" value="1"/>
</dbReference>
<dbReference type="STRING" id="1367422.A0A178Z9Z7"/>
<feature type="compositionally biased region" description="Low complexity" evidence="6">
    <location>
        <begin position="106"/>
        <end position="126"/>
    </location>
</feature>
<feature type="region of interest" description="Disordered" evidence="6">
    <location>
        <begin position="467"/>
        <end position="508"/>
    </location>
</feature>
<proteinExistence type="predicted"/>
<reference evidence="8 9" key="1">
    <citation type="submission" date="2016-04" db="EMBL/GenBank/DDBJ databases">
        <title>Draft genome of Fonsecaea erecta CBS 125763.</title>
        <authorList>
            <person name="Weiss V.A."/>
            <person name="Vicente V.A."/>
            <person name="Raittz R.T."/>
            <person name="Moreno L.F."/>
            <person name="De Souza E.M."/>
            <person name="Pedrosa F.O."/>
            <person name="Steffens M.B."/>
            <person name="Faoro H."/>
            <person name="Tadra-Sfeir M.Z."/>
            <person name="Najafzadeh M.J."/>
            <person name="Felipe M.S."/>
            <person name="Teixeira M."/>
            <person name="Sun J."/>
            <person name="Xi L."/>
            <person name="Gomes R."/>
            <person name="De Azevedo C.M."/>
            <person name="Salgado C.G."/>
            <person name="Da Silva M.B."/>
            <person name="Nascimento M.F."/>
            <person name="Queiroz-Telles F."/>
            <person name="Attili D.S."/>
            <person name="Gorbushina A."/>
        </authorList>
    </citation>
    <scope>NUCLEOTIDE SEQUENCE [LARGE SCALE GENOMIC DNA]</scope>
    <source>
        <strain evidence="8 9">CBS 125763</strain>
    </source>
</reference>
<dbReference type="RefSeq" id="XP_018689964.1">
    <property type="nucleotide sequence ID" value="XM_018840217.1"/>
</dbReference>
<evidence type="ECO:0000256" key="3">
    <source>
        <dbReference type="ARBA" id="ARBA00023163"/>
    </source>
</evidence>
<evidence type="ECO:0000256" key="5">
    <source>
        <dbReference type="SAM" id="Coils"/>
    </source>
</evidence>
<dbReference type="CDD" id="cd12148">
    <property type="entry name" value="fungal_TF_MHR"/>
    <property type="match status" value="1"/>
</dbReference>
<dbReference type="Pfam" id="PF00172">
    <property type="entry name" value="Zn_clus"/>
    <property type="match status" value="1"/>
</dbReference>
<dbReference type="GO" id="GO:0000981">
    <property type="term" value="F:DNA-binding transcription factor activity, RNA polymerase II-specific"/>
    <property type="evidence" value="ECO:0007669"/>
    <property type="project" value="InterPro"/>
</dbReference>
<evidence type="ECO:0000259" key="7">
    <source>
        <dbReference type="PROSITE" id="PS50048"/>
    </source>
</evidence>
<feature type="region of interest" description="Disordered" evidence="6">
    <location>
        <begin position="1"/>
        <end position="215"/>
    </location>
</feature>
<dbReference type="GO" id="GO:0008270">
    <property type="term" value="F:zinc ion binding"/>
    <property type="evidence" value="ECO:0007669"/>
    <property type="project" value="InterPro"/>
</dbReference>
<evidence type="ECO:0000256" key="2">
    <source>
        <dbReference type="ARBA" id="ARBA00023125"/>
    </source>
</evidence>
<keyword evidence="2" id="KW-0238">DNA-binding</keyword>
<dbReference type="OrthoDB" id="5244761at2759"/>
<protein>
    <recommendedName>
        <fullName evidence="7">Zn(2)-C6 fungal-type domain-containing protein</fullName>
    </recommendedName>
</protein>
<feature type="compositionally biased region" description="Polar residues" evidence="6">
    <location>
        <begin position="958"/>
        <end position="967"/>
    </location>
</feature>
<dbReference type="Proteomes" id="UP000078343">
    <property type="component" value="Unassembled WGS sequence"/>
</dbReference>
<evidence type="ECO:0000256" key="4">
    <source>
        <dbReference type="ARBA" id="ARBA00023242"/>
    </source>
</evidence>
<evidence type="ECO:0000256" key="1">
    <source>
        <dbReference type="ARBA" id="ARBA00023015"/>
    </source>
</evidence>
<evidence type="ECO:0000256" key="6">
    <source>
        <dbReference type="SAM" id="MobiDB-lite"/>
    </source>
</evidence>
<feature type="compositionally biased region" description="Pro residues" evidence="6">
    <location>
        <begin position="71"/>
        <end position="105"/>
    </location>
</feature>
<keyword evidence="4" id="KW-0539">Nucleus</keyword>
<feature type="compositionally biased region" description="Pro residues" evidence="6">
    <location>
        <begin position="39"/>
        <end position="59"/>
    </location>
</feature>
<dbReference type="SUPFAM" id="SSF57701">
    <property type="entry name" value="Zn2/Cys6 DNA-binding domain"/>
    <property type="match status" value="1"/>
</dbReference>
<keyword evidence="5" id="KW-0175">Coiled coil</keyword>
<dbReference type="CDD" id="cd00067">
    <property type="entry name" value="GAL4"/>
    <property type="match status" value="1"/>
</dbReference>
<dbReference type="GeneID" id="30012877"/>
<organism evidence="8 9">
    <name type="scientific">Fonsecaea erecta</name>
    <dbReference type="NCBI Taxonomy" id="1367422"/>
    <lineage>
        <taxon>Eukaryota</taxon>
        <taxon>Fungi</taxon>
        <taxon>Dikarya</taxon>
        <taxon>Ascomycota</taxon>
        <taxon>Pezizomycotina</taxon>
        <taxon>Eurotiomycetes</taxon>
        <taxon>Chaetothyriomycetidae</taxon>
        <taxon>Chaetothyriales</taxon>
        <taxon>Herpotrichiellaceae</taxon>
        <taxon>Fonsecaea</taxon>
    </lineage>
</organism>
<keyword evidence="1" id="KW-0805">Transcription regulation</keyword>
<feature type="compositionally biased region" description="Low complexity" evidence="6">
    <location>
        <begin position="354"/>
        <end position="372"/>
    </location>
</feature>
<feature type="domain" description="Zn(2)-C6 fungal-type" evidence="7">
    <location>
        <begin position="227"/>
        <end position="257"/>
    </location>
</feature>
<feature type="region of interest" description="Disordered" evidence="6">
    <location>
        <begin position="588"/>
        <end position="609"/>
    </location>
</feature>
<dbReference type="InterPro" id="IPR053181">
    <property type="entry name" value="EcdB-like_regulator"/>
</dbReference>
<dbReference type="PANTHER" id="PTHR47785:SF4">
    <property type="entry name" value="ZN(II)2CYS6 TRANSCRIPTION FACTOR (EUROFUNG)"/>
    <property type="match status" value="1"/>
</dbReference>
<sequence>MDEVGDVDIKHERPHPYGQPPPNPIHRMPPAETPTSYSYPPPGGAGMPPPAPAWNPTPSPYNDSAEHRPPPPDIPHQSPYPPPPQAYPPSHPPPGREPPGYPPDPGYGRPGSVSGPSRSPADVQQPPQQPPPYHPVSTNPHEAPYYPPPADYRPRHAYPGPEPQLNGTHQPPPLHVVTGHEMMPGQPPGPPAYGPPSGGPMPTPGPYPYPYPYHGEHRRKPVRAAQACDSCRQRKAKCDEGRPECQHCKDNGLKCSYREIPPQKSEKQVLAITAQLDSLAEDVKTLSQKAQERDEKMDQLLKQQDDKINLLLDHITRSRAEPYPAKADVSMLDQQTHVKVTTPAVPSPAIKSDANPISAVPSPANPSSAGPSPAQPPPPLFRRQDSTSEVKSGSQSQNPSAASIMHMRNSETESIDTPMPAKHTTAAQNLVLWPSIKALIPRGITPSYVLDEETSRGLLRLYGCGEGEDKNDGHEGAPSPANSNSSEGRRTDDDTSSSPHGVWGSGQLHVPMANQSHSAREHPGGLSPSGGLMLDSDAVDRYFRSFMDNMHIHHPFLEPKVLRIMIQTFKRKYSWDYRATQQVTAIGNKRKRETTDSPTSFDDYHNRPPQPKGYNHTVAPIEHSVANAIVLLVLALGKITSHREPLPGPASTASMRTSTPHSALYSDLPMPMSAPTSPYHHQPNLNGTVSSPANPQGKNMDVIPGLAYFAIAADILGELPGGADVSHIQAYLLAGLYMGQLARILPSYFYINKACVAAQILIESTPYVTNTMKPSRRNLVNFAFWSCLQLESDIAAELELPLSGIGRYESPQHKEFPTSITLERIPESSVDDDILRFYSYQIQLRTTMNSVHATLYRESKNLQVRPSDSIMSALDDNLENWRRMLNDWDWDDNDHESPNINVARMRGKYYGAKYIIWRPTLRFALLQAATNPNLAPTPKPSRGRPSESPAGYGHHSEATSPAVSSLHTPHPFGRDVPYIQPELLEGSRKCIEAAIRSTTSFDKVQRRLVVTNIFGTAHAQFGNMLVLYATFTSPHPGLSSLVQEDVLRRLHERTVQILRENEAISPVLAKDLKILEHVRMKVFPSSTHASTSTGSSFSSR</sequence>